<evidence type="ECO:0000256" key="1">
    <source>
        <dbReference type="SAM" id="MobiDB-lite"/>
    </source>
</evidence>
<feature type="non-terminal residue" evidence="2">
    <location>
        <position position="1"/>
    </location>
</feature>
<keyword evidence="3" id="KW-1185">Reference proteome</keyword>
<dbReference type="Proteomes" id="UP000335636">
    <property type="component" value="Unassembled WGS sequence"/>
</dbReference>
<name>A0A5E4AFF4_MARMO</name>
<reference evidence="2" key="1">
    <citation type="submission" date="2019-04" db="EMBL/GenBank/DDBJ databases">
        <authorList>
            <person name="Alioto T."/>
            <person name="Alioto T."/>
        </authorList>
    </citation>
    <scope>NUCLEOTIDE SEQUENCE [LARGE SCALE GENOMIC DNA]</scope>
</reference>
<organism evidence="2 3">
    <name type="scientific">Marmota monax</name>
    <name type="common">Woodchuck</name>
    <dbReference type="NCBI Taxonomy" id="9995"/>
    <lineage>
        <taxon>Eukaryota</taxon>
        <taxon>Metazoa</taxon>
        <taxon>Chordata</taxon>
        <taxon>Craniata</taxon>
        <taxon>Vertebrata</taxon>
        <taxon>Euteleostomi</taxon>
        <taxon>Mammalia</taxon>
        <taxon>Eutheria</taxon>
        <taxon>Euarchontoglires</taxon>
        <taxon>Glires</taxon>
        <taxon>Rodentia</taxon>
        <taxon>Sciuromorpha</taxon>
        <taxon>Sciuridae</taxon>
        <taxon>Xerinae</taxon>
        <taxon>Marmotini</taxon>
        <taxon>Marmota</taxon>
    </lineage>
</organism>
<feature type="non-terminal residue" evidence="2">
    <location>
        <position position="105"/>
    </location>
</feature>
<sequence length="105" mass="11077">AGSSETETGRPPGRQRSRDAARRCLVWGGRGAGRSAADVAPRPGLASADSRRPPPPRCNAGPLVCGIRIPAAGYLPAEGPRSSVPFDYMLEINKFSHLCHKKCPG</sequence>
<protein>
    <submittedName>
        <fullName evidence="2">Uncharacterized protein</fullName>
    </submittedName>
</protein>
<accession>A0A5E4AFF4</accession>
<dbReference type="EMBL" id="CABDUW010000060">
    <property type="protein sequence ID" value="VTJ56024.1"/>
    <property type="molecule type" value="Genomic_DNA"/>
</dbReference>
<evidence type="ECO:0000313" key="3">
    <source>
        <dbReference type="Proteomes" id="UP000335636"/>
    </source>
</evidence>
<proteinExistence type="predicted"/>
<dbReference type="AlphaFoldDB" id="A0A5E4AFF4"/>
<gene>
    <name evidence="2" type="ORF">MONAX_5E008323</name>
</gene>
<feature type="region of interest" description="Disordered" evidence="1">
    <location>
        <begin position="1"/>
        <end position="57"/>
    </location>
</feature>
<evidence type="ECO:0000313" key="2">
    <source>
        <dbReference type="EMBL" id="VTJ56024.1"/>
    </source>
</evidence>
<comment type="caution">
    <text evidence="2">The sequence shown here is derived from an EMBL/GenBank/DDBJ whole genome shotgun (WGS) entry which is preliminary data.</text>
</comment>